<gene>
    <name evidence="2" type="ORF">FM069_10575</name>
</gene>
<dbReference type="OrthoDB" id="7018273at2"/>
<keyword evidence="1" id="KW-0472">Membrane</keyword>
<dbReference type="RefSeq" id="WP_143488265.1">
    <property type="nucleotide sequence ID" value="NZ_VJOY01000006.1"/>
</dbReference>
<dbReference type="AlphaFoldDB" id="A0A553GZN5"/>
<reference evidence="2 3" key="1">
    <citation type="submission" date="2019-07" db="EMBL/GenBank/DDBJ databases">
        <title>Pseudomonas mangiferae sp. nov., isolated from bark of mango tree in Thailand.</title>
        <authorList>
            <person name="Srisuk N."/>
            <person name="Anurat P."/>
        </authorList>
    </citation>
    <scope>NUCLEOTIDE SEQUENCE [LARGE SCALE GENOMIC DNA]</scope>
    <source>
        <strain evidence="2 3">DMKU_BBB3-04</strain>
    </source>
</reference>
<proteinExistence type="predicted"/>
<dbReference type="Proteomes" id="UP000315235">
    <property type="component" value="Unassembled WGS sequence"/>
</dbReference>
<sequence>MEDVVVAVLRGVLYVVMEVVVRTVFYWIGWPFVKLFSLGRYPRRGWMSDSFEEACTCLAGMAALATIGVLAVTLPVT</sequence>
<evidence type="ECO:0000256" key="1">
    <source>
        <dbReference type="SAM" id="Phobius"/>
    </source>
</evidence>
<organism evidence="2 3">
    <name type="scientific">Pseudomonas mangiferae</name>
    <dbReference type="NCBI Taxonomy" id="2593654"/>
    <lineage>
        <taxon>Bacteria</taxon>
        <taxon>Pseudomonadati</taxon>
        <taxon>Pseudomonadota</taxon>
        <taxon>Gammaproteobacteria</taxon>
        <taxon>Pseudomonadales</taxon>
        <taxon>Pseudomonadaceae</taxon>
        <taxon>Pseudomonas</taxon>
    </lineage>
</organism>
<name>A0A553GZN5_9PSED</name>
<evidence type="ECO:0000313" key="3">
    <source>
        <dbReference type="Proteomes" id="UP000315235"/>
    </source>
</evidence>
<comment type="caution">
    <text evidence="2">The sequence shown here is derived from an EMBL/GenBank/DDBJ whole genome shotgun (WGS) entry which is preliminary data.</text>
</comment>
<keyword evidence="3" id="KW-1185">Reference proteome</keyword>
<evidence type="ECO:0000313" key="2">
    <source>
        <dbReference type="EMBL" id="TRX74963.1"/>
    </source>
</evidence>
<protein>
    <submittedName>
        <fullName evidence="2">Uncharacterized protein</fullName>
    </submittedName>
</protein>
<feature type="transmembrane region" description="Helical" evidence="1">
    <location>
        <begin position="54"/>
        <end position="74"/>
    </location>
</feature>
<keyword evidence="1" id="KW-0812">Transmembrane</keyword>
<accession>A0A553GZN5</accession>
<feature type="transmembrane region" description="Helical" evidence="1">
    <location>
        <begin position="12"/>
        <end position="33"/>
    </location>
</feature>
<dbReference type="EMBL" id="VJOY01000006">
    <property type="protein sequence ID" value="TRX74963.1"/>
    <property type="molecule type" value="Genomic_DNA"/>
</dbReference>
<keyword evidence="1" id="KW-1133">Transmembrane helix</keyword>